<gene>
    <name evidence="2" type="ORF">EVA68_07945</name>
</gene>
<keyword evidence="1" id="KW-0472">Membrane</keyword>
<proteinExistence type="predicted"/>
<accession>A0A520RXT6</accession>
<feature type="transmembrane region" description="Helical" evidence="1">
    <location>
        <begin position="44"/>
        <end position="64"/>
    </location>
</feature>
<feature type="transmembrane region" description="Helical" evidence="1">
    <location>
        <begin position="71"/>
        <end position="90"/>
    </location>
</feature>
<organism evidence="2 3">
    <name type="scientific">OM182 bacterium</name>
    <dbReference type="NCBI Taxonomy" id="2510334"/>
    <lineage>
        <taxon>Bacteria</taxon>
        <taxon>Pseudomonadati</taxon>
        <taxon>Pseudomonadota</taxon>
        <taxon>Gammaproteobacteria</taxon>
        <taxon>OMG group</taxon>
        <taxon>OM182 clade</taxon>
    </lineage>
</organism>
<dbReference type="GO" id="GO:0016020">
    <property type="term" value="C:membrane"/>
    <property type="evidence" value="ECO:0007669"/>
    <property type="project" value="InterPro"/>
</dbReference>
<evidence type="ECO:0000313" key="2">
    <source>
        <dbReference type="EMBL" id="RZO75029.1"/>
    </source>
</evidence>
<keyword evidence="1" id="KW-0812">Transmembrane</keyword>
<dbReference type="GO" id="GO:0015097">
    <property type="term" value="F:mercury ion transmembrane transporter activity"/>
    <property type="evidence" value="ECO:0007669"/>
    <property type="project" value="InterPro"/>
</dbReference>
<feature type="transmembrane region" description="Helical" evidence="1">
    <location>
        <begin position="12"/>
        <end position="38"/>
    </location>
</feature>
<keyword evidence="1" id="KW-1133">Transmembrane helix</keyword>
<evidence type="ECO:0000313" key="3">
    <source>
        <dbReference type="Proteomes" id="UP000316199"/>
    </source>
</evidence>
<protein>
    <submittedName>
        <fullName evidence="2">MerC domain-containing protein</fullName>
    </submittedName>
</protein>
<dbReference type="Proteomes" id="UP000316199">
    <property type="component" value="Unassembled WGS sequence"/>
</dbReference>
<dbReference type="InterPro" id="IPR004891">
    <property type="entry name" value="Mercury-R_MerC"/>
</dbReference>
<dbReference type="EMBL" id="SHAG01000051">
    <property type="protein sequence ID" value="RZO75029.1"/>
    <property type="molecule type" value="Genomic_DNA"/>
</dbReference>
<reference evidence="2 3" key="1">
    <citation type="submission" date="2019-02" db="EMBL/GenBank/DDBJ databases">
        <title>Prokaryotic population dynamics and viral predation in marine succession experiment using metagenomics: the confinement effect.</title>
        <authorList>
            <person name="Haro-Moreno J.M."/>
            <person name="Rodriguez-Valera F."/>
            <person name="Lopez-Perez M."/>
        </authorList>
    </citation>
    <scope>NUCLEOTIDE SEQUENCE [LARGE SCALE GENOMIC DNA]</scope>
    <source>
        <strain evidence="2">MED-G157</strain>
    </source>
</reference>
<comment type="caution">
    <text evidence="2">The sequence shown here is derived from an EMBL/GenBank/DDBJ whole genome shotgun (WGS) entry which is preliminary data.</text>
</comment>
<dbReference type="AlphaFoldDB" id="A0A520RXT6"/>
<evidence type="ECO:0000256" key="1">
    <source>
        <dbReference type="SAM" id="Phobius"/>
    </source>
</evidence>
<dbReference type="Pfam" id="PF03203">
    <property type="entry name" value="MerC"/>
    <property type="match status" value="1"/>
</dbReference>
<sequence length="135" mass="14904">MNAQMTADRVAISVSALCAIHCLFTPAFLILTSGFLSLSIDNELIHLYVLLVAIPVSLLALLLGQRNHKTFLIFIMGLSGLLVLSTAYLLGENILGEYGEKAFTVLGSILVAYAHMRNYRTCRRINCDCHDEEKT</sequence>
<feature type="transmembrane region" description="Helical" evidence="1">
    <location>
        <begin position="102"/>
        <end position="119"/>
    </location>
</feature>
<name>A0A520RXT6_9GAMM</name>